<evidence type="ECO:0000313" key="3">
    <source>
        <dbReference type="Proteomes" id="UP001190700"/>
    </source>
</evidence>
<organism evidence="2 3">
    <name type="scientific">Cymbomonas tetramitiformis</name>
    <dbReference type="NCBI Taxonomy" id="36881"/>
    <lineage>
        <taxon>Eukaryota</taxon>
        <taxon>Viridiplantae</taxon>
        <taxon>Chlorophyta</taxon>
        <taxon>Pyramimonadophyceae</taxon>
        <taxon>Pyramimonadales</taxon>
        <taxon>Pyramimonadaceae</taxon>
        <taxon>Cymbomonas</taxon>
    </lineage>
</organism>
<dbReference type="EMBL" id="LGRX02017586">
    <property type="protein sequence ID" value="KAK3260559.1"/>
    <property type="molecule type" value="Genomic_DNA"/>
</dbReference>
<evidence type="ECO:0000256" key="1">
    <source>
        <dbReference type="SAM" id="MobiDB-lite"/>
    </source>
</evidence>
<protein>
    <submittedName>
        <fullName evidence="2">Uncharacterized protein</fullName>
    </submittedName>
</protein>
<feature type="non-terminal residue" evidence="2">
    <location>
        <position position="1"/>
    </location>
</feature>
<sequence>GELGKKEASKMVRLLMPGLQKEEVDYVTRSFDADLNFVTPPPPPPKGSKPKPGEGVPPVMTYKALAVALRRQGCVTHPKLLEEGVPEEEHPSTMTLY</sequence>
<dbReference type="Proteomes" id="UP001190700">
    <property type="component" value="Unassembled WGS sequence"/>
</dbReference>
<comment type="caution">
    <text evidence="2">The sequence shown here is derived from an EMBL/GenBank/DDBJ whole genome shotgun (WGS) entry which is preliminary data.</text>
</comment>
<feature type="region of interest" description="Disordered" evidence="1">
    <location>
        <begin position="35"/>
        <end position="57"/>
    </location>
</feature>
<evidence type="ECO:0000313" key="2">
    <source>
        <dbReference type="EMBL" id="KAK3260559.1"/>
    </source>
</evidence>
<dbReference type="AlphaFoldDB" id="A0AAE0FIS2"/>
<keyword evidence="3" id="KW-1185">Reference proteome</keyword>
<name>A0AAE0FIS2_9CHLO</name>
<gene>
    <name evidence="2" type="ORF">CYMTET_30483</name>
</gene>
<accession>A0AAE0FIS2</accession>
<proteinExistence type="predicted"/>
<reference evidence="2 3" key="1">
    <citation type="journal article" date="2015" name="Genome Biol. Evol.">
        <title>Comparative Genomics of a Bacterivorous Green Alga Reveals Evolutionary Causalities and Consequences of Phago-Mixotrophic Mode of Nutrition.</title>
        <authorList>
            <person name="Burns J.A."/>
            <person name="Paasch A."/>
            <person name="Narechania A."/>
            <person name="Kim E."/>
        </authorList>
    </citation>
    <scope>NUCLEOTIDE SEQUENCE [LARGE SCALE GENOMIC DNA]</scope>
    <source>
        <strain evidence="2 3">PLY_AMNH</strain>
    </source>
</reference>